<dbReference type="AlphaFoldDB" id="A0A2N6QNL4"/>
<dbReference type="EMBL" id="PNGJ01000011">
    <property type="protein sequence ID" value="PMC23081.1"/>
    <property type="molecule type" value="Genomic_DNA"/>
</dbReference>
<comment type="caution">
    <text evidence="1">The sequence shown here is derived from an EMBL/GenBank/DDBJ whole genome shotgun (WGS) entry which is preliminary data.</text>
</comment>
<reference evidence="1 2" key="1">
    <citation type="submission" date="2017-09" db="EMBL/GenBank/DDBJ databases">
        <title>Bacterial strain isolated from the female urinary microbiota.</title>
        <authorList>
            <person name="Thomas-White K."/>
            <person name="Kumar N."/>
            <person name="Forster S."/>
            <person name="Putonti C."/>
            <person name="Lawley T."/>
            <person name="Wolfe A.J."/>
        </authorList>
    </citation>
    <scope>NUCLEOTIDE SEQUENCE [LARGE SCALE GENOMIC DNA]</scope>
    <source>
        <strain evidence="1 2">UMB0536</strain>
    </source>
</reference>
<dbReference type="OrthoDB" id="9808492at2"/>
<evidence type="ECO:0000313" key="1">
    <source>
        <dbReference type="EMBL" id="PMC23081.1"/>
    </source>
</evidence>
<name>A0A2N6QNL4_9BACT</name>
<dbReference type="Proteomes" id="UP000235564">
    <property type="component" value="Unassembled WGS sequence"/>
</dbReference>
<protein>
    <submittedName>
        <fullName evidence="1">Uncharacterized protein</fullName>
    </submittedName>
</protein>
<proteinExistence type="predicted"/>
<organism evidence="1 2">
    <name type="scientific">Hoylesella buccalis</name>
    <dbReference type="NCBI Taxonomy" id="28127"/>
    <lineage>
        <taxon>Bacteria</taxon>
        <taxon>Pseudomonadati</taxon>
        <taxon>Bacteroidota</taxon>
        <taxon>Bacteroidia</taxon>
        <taxon>Bacteroidales</taxon>
        <taxon>Prevotellaceae</taxon>
        <taxon>Hoylesella</taxon>
    </lineage>
</organism>
<accession>A0A2N6QNL4</accession>
<dbReference type="Pfam" id="PF13289">
    <property type="entry name" value="SIR2_2"/>
    <property type="match status" value="1"/>
</dbReference>
<dbReference type="RefSeq" id="WP_102698089.1">
    <property type="nucleotide sequence ID" value="NZ_PNGJ01000011.1"/>
</dbReference>
<gene>
    <name evidence="1" type="ORF">CJ231_11635</name>
</gene>
<sequence>MQIERLKDIIQSANMNFLFGSGMSRPYLSTLGEIETWLTDLNTRPGLNDVERDTLRCSIINEYLQGVILPNLQEKINDDLKGYYDETIDNYASFLHNIGILLLQRRMNLCHKTANLFTTNIDMLIEAAVRKTKLEFNDGFAGRKPAIFDEGNFSKMQSKVSMHLQKFHEIPTVNYIKLHGSINWKYDEAIVADDDLDTVKKVMDAFVSIPFLLNVRSEKQKIAKEKGGQSPLSPSDIMSHLISELKKHLKDNEMDLPFYELMRLFSNELEKPNTILFVGGFSFADEHLSKITLRAANNNPTLLIVVFAYQQADKVLIEKNLGIEEGCQNGNICVLCPEEYKECYSQMNDMKIDNIDSLKHFDLASIDKFVFQPIVSSVS</sequence>
<evidence type="ECO:0000313" key="2">
    <source>
        <dbReference type="Proteomes" id="UP000235564"/>
    </source>
</evidence>